<feature type="chain" id="PRO_5022015950" description="Lipoprotein" evidence="1">
    <location>
        <begin position="20"/>
        <end position="193"/>
    </location>
</feature>
<feature type="signal peptide" evidence="1">
    <location>
        <begin position="1"/>
        <end position="19"/>
    </location>
</feature>
<sequence length="193" mass="20866">MRKILFLLCLLPLSACIDAELTLKVEGDNATVASVIRMAPEAYQMAASSGENLCEDGIGEKLDDGGYICSVEETGTIDEMIAELEKVKEKSDGMAPDETAQIERLADGNIRVSMDLGALKRQVSEGGLDPAMIAMLQQSFIGRRLQMEIVGNIVETNGEKDMNGRKASLTVPLDKLLMQDPSVPDSFITVVMP</sequence>
<evidence type="ECO:0008006" key="4">
    <source>
        <dbReference type="Google" id="ProtNLM"/>
    </source>
</evidence>
<proteinExistence type="predicted"/>
<accession>A0A545SP97</accession>
<dbReference type="EMBL" id="VICH01000008">
    <property type="protein sequence ID" value="TQV66810.1"/>
    <property type="molecule type" value="Genomic_DNA"/>
</dbReference>
<protein>
    <recommendedName>
        <fullName evidence="4">Lipoprotein</fullName>
    </recommendedName>
</protein>
<gene>
    <name evidence="2" type="ORF">FIL88_11980</name>
</gene>
<keyword evidence="3" id="KW-1185">Reference proteome</keyword>
<keyword evidence="1" id="KW-0732">Signal</keyword>
<comment type="caution">
    <text evidence="2">The sequence shown here is derived from an EMBL/GenBank/DDBJ whole genome shotgun (WGS) entry which is preliminary data.</text>
</comment>
<reference evidence="2 3" key="1">
    <citation type="submission" date="2019-06" db="EMBL/GenBank/DDBJ databases">
        <title>A novel species of marine bacteria.</title>
        <authorList>
            <person name="Wang Y."/>
        </authorList>
    </citation>
    <scope>NUCLEOTIDE SEQUENCE [LARGE SCALE GENOMIC DNA]</scope>
    <source>
        <strain evidence="2 3">MA1-10</strain>
    </source>
</reference>
<name>A0A545SP97_9RHOB</name>
<dbReference type="AlphaFoldDB" id="A0A545SP97"/>
<evidence type="ECO:0000313" key="3">
    <source>
        <dbReference type="Proteomes" id="UP000315816"/>
    </source>
</evidence>
<evidence type="ECO:0000313" key="2">
    <source>
        <dbReference type="EMBL" id="TQV66810.1"/>
    </source>
</evidence>
<organism evidence="2 3">
    <name type="scientific">Aliiroseovarius halocynthiae</name>
    <dbReference type="NCBI Taxonomy" id="985055"/>
    <lineage>
        <taxon>Bacteria</taxon>
        <taxon>Pseudomonadati</taxon>
        <taxon>Pseudomonadota</taxon>
        <taxon>Alphaproteobacteria</taxon>
        <taxon>Rhodobacterales</taxon>
        <taxon>Paracoccaceae</taxon>
        <taxon>Aliiroseovarius</taxon>
    </lineage>
</organism>
<dbReference type="RefSeq" id="WP_142854107.1">
    <property type="nucleotide sequence ID" value="NZ_FXWW01000004.1"/>
</dbReference>
<evidence type="ECO:0000256" key="1">
    <source>
        <dbReference type="SAM" id="SignalP"/>
    </source>
</evidence>
<dbReference type="OrthoDB" id="7839941at2"/>
<dbReference type="Proteomes" id="UP000315816">
    <property type="component" value="Unassembled WGS sequence"/>
</dbReference>